<dbReference type="EMBL" id="FOLM01000006">
    <property type="protein sequence ID" value="SFC81383.1"/>
    <property type="molecule type" value="Genomic_DNA"/>
</dbReference>
<dbReference type="Gene3D" id="3.40.50.150">
    <property type="entry name" value="Vaccinia Virus protein VP39"/>
    <property type="match status" value="1"/>
</dbReference>
<dbReference type="STRING" id="910347.SAMN05421773_106139"/>
<dbReference type="RefSeq" id="WP_093839023.1">
    <property type="nucleotide sequence ID" value="NZ_FOLM01000006.1"/>
</dbReference>
<accession>A0A1I1MFD7</accession>
<keyword evidence="1" id="KW-0808">Transferase</keyword>
<reference evidence="1 2" key="1">
    <citation type="submission" date="2016-10" db="EMBL/GenBank/DDBJ databases">
        <authorList>
            <person name="de Groot N.N."/>
        </authorList>
    </citation>
    <scope>NUCLEOTIDE SEQUENCE [LARGE SCALE GENOMIC DNA]</scope>
    <source>
        <strain evidence="1 2">CGMCC 4.5739</strain>
    </source>
</reference>
<dbReference type="GO" id="GO:0008168">
    <property type="term" value="F:methyltransferase activity"/>
    <property type="evidence" value="ECO:0007669"/>
    <property type="project" value="UniProtKB-KW"/>
</dbReference>
<dbReference type="OrthoDB" id="4161024at2"/>
<dbReference type="AlphaFoldDB" id="A0A1I1MFD7"/>
<organism evidence="1 2">
    <name type="scientific">Streptomyces aidingensis</name>
    <dbReference type="NCBI Taxonomy" id="910347"/>
    <lineage>
        <taxon>Bacteria</taxon>
        <taxon>Bacillati</taxon>
        <taxon>Actinomycetota</taxon>
        <taxon>Actinomycetes</taxon>
        <taxon>Kitasatosporales</taxon>
        <taxon>Streptomycetaceae</taxon>
        <taxon>Streptomyces</taxon>
    </lineage>
</organism>
<keyword evidence="1" id="KW-0489">Methyltransferase</keyword>
<dbReference type="Proteomes" id="UP000199207">
    <property type="component" value="Unassembled WGS sequence"/>
</dbReference>
<evidence type="ECO:0000313" key="1">
    <source>
        <dbReference type="EMBL" id="SFC81383.1"/>
    </source>
</evidence>
<dbReference type="InterPro" id="IPR029063">
    <property type="entry name" value="SAM-dependent_MTases_sf"/>
</dbReference>
<protein>
    <submittedName>
        <fullName evidence="1">Methyltransferase domain-containing protein</fullName>
    </submittedName>
</protein>
<sequence length="348" mass="37024">MSKPSTPRRLAGAVLRPVLRRLDARTDWRIRRAGTAQRRTIAELQRTVDRMSAELLALRAAVQAGAAAPAAGPSAAAAERPAAGAPAEPSVAGLVTASVYAAYGPEGRRDRRVRPGQLRRLASEVADVSGVSSAARETVTAYRTLLEVENRGVGRIAGGTANIVGKLAAVPLLRPPNGEILEIGCLYGLFAGALVRQVLRTGLDYHLTLVDPVATRQIQNGHEGRGEDASGTPISESLIRANLALSGVDDGRLRLCRGFSQDEAVRAAAGDRRYGLVVIDGDHAREGVLADLEWVENIVVPGAVVVLDDYGARQWPGVEEATDEYLKRGDARLRWVGQVATSAFLRAQ</sequence>
<dbReference type="GO" id="GO:0032259">
    <property type="term" value="P:methylation"/>
    <property type="evidence" value="ECO:0007669"/>
    <property type="project" value="UniProtKB-KW"/>
</dbReference>
<evidence type="ECO:0000313" key="2">
    <source>
        <dbReference type="Proteomes" id="UP000199207"/>
    </source>
</evidence>
<name>A0A1I1MFD7_9ACTN</name>
<dbReference type="SUPFAM" id="SSF53335">
    <property type="entry name" value="S-adenosyl-L-methionine-dependent methyltransferases"/>
    <property type="match status" value="1"/>
</dbReference>
<dbReference type="Pfam" id="PF13578">
    <property type="entry name" value="Methyltransf_24"/>
    <property type="match status" value="1"/>
</dbReference>
<keyword evidence="2" id="KW-1185">Reference proteome</keyword>
<gene>
    <name evidence="1" type="ORF">SAMN05421773_106139</name>
</gene>
<proteinExistence type="predicted"/>